<gene>
    <name evidence="1" type="ORF">SPIL2461_LOCUS18433</name>
</gene>
<dbReference type="AlphaFoldDB" id="A0A812W852"/>
<keyword evidence="2" id="KW-1185">Reference proteome</keyword>
<protein>
    <submittedName>
        <fullName evidence="1">Uncharacterized protein</fullName>
    </submittedName>
</protein>
<evidence type="ECO:0000313" key="1">
    <source>
        <dbReference type="EMBL" id="CAE7669632.1"/>
    </source>
</evidence>
<accession>A0A812W852</accession>
<dbReference type="OrthoDB" id="10538346at2759"/>
<name>A0A812W852_SYMPI</name>
<comment type="caution">
    <text evidence="1">The sequence shown here is derived from an EMBL/GenBank/DDBJ whole genome shotgun (WGS) entry which is preliminary data.</text>
</comment>
<dbReference type="Proteomes" id="UP000649617">
    <property type="component" value="Unassembled WGS sequence"/>
</dbReference>
<sequence length="397" mass="44941">MSDPDRRADAQAGLTEPAWIKDVRSAVVEPTRHYDHLGLFLGFIPNLEWLQLRENNPQASWPDLVEEWYEMFGVKFDPRRGDHPSRVISDTALAGWAPHALDITKRCDICHRIVELQDGLGGLPVFPEMSRVIGDFFTPAFEKMAPPTEVRGHFVIIRDSTLTLCQHQSRRATYKTTFEAPLSQAVQLDPRLREIANTIEELIDDNPVVKFPDGLDIIVSWAGTMSTDRVHWPAKQKARVQRSLDRIIAAAQHECVNSVTFVGGPENSLTFMLPKAYDEAMSEHFTAIAAAGLNDVDPMPLLSKVDKFDDYRMAYTDQNLNVCTNWYRALCSDVLTDRLIKVRKCEFAENSRARIFEKHFRGATAQPNIPLPPISGLIRDPIGVSSFGWKEETTKRL</sequence>
<proteinExistence type="predicted"/>
<evidence type="ECO:0000313" key="2">
    <source>
        <dbReference type="Proteomes" id="UP000649617"/>
    </source>
</evidence>
<dbReference type="EMBL" id="CAJNIZ010043814">
    <property type="protein sequence ID" value="CAE7669632.1"/>
    <property type="molecule type" value="Genomic_DNA"/>
</dbReference>
<reference evidence="1" key="1">
    <citation type="submission" date="2021-02" db="EMBL/GenBank/DDBJ databases">
        <authorList>
            <person name="Dougan E. K."/>
            <person name="Rhodes N."/>
            <person name="Thang M."/>
            <person name="Chan C."/>
        </authorList>
    </citation>
    <scope>NUCLEOTIDE SEQUENCE</scope>
</reference>
<organism evidence="1 2">
    <name type="scientific">Symbiodinium pilosum</name>
    <name type="common">Dinoflagellate</name>
    <dbReference type="NCBI Taxonomy" id="2952"/>
    <lineage>
        <taxon>Eukaryota</taxon>
        <taxon>Sar</taxon>
        <taxon>Alveolata</taxon>
        <taxon>Dinophyceae</taxon>
        <taxon>Suessiales</taxon>
        <taxon>Symbiodiniaceae</taxon>
        <taxon>Symbiodinium</taxon>
    </lineage>
</organism>